<evidence type="ECO:0000256" key="3">
    <source>
        <dbReference type="ARBA" id="ARBA00023002"/>
    </source>
</evidence>
<feature type="domain" description="NADPH-dependent FMN reductase-like" evidence="4">
    <location>
        <begin position="1"/>
        <end position="132"/>
    </location>
</feature>
<reference evidence="6" key="1">
    <citation type="journal article" date="2019" name="Int. J. Syst. Evol. Microbiol.">
        <title>The Global Catalogue of Microorganisms (GCM) 10K type strain sequencing project: providing services to taxonomists for standard genome sequencing and annotation.</title>
        <authorList>
            <consortium name="The Broad Institute Genomics Platform"/>
            <consortium name="The Broad Institute Genome Sequencing Center for Infectious Disease"/>
            <person name="Wu L."/>
            <person name="Ma J."/>
        </authorList>
    </citation>
    <scope>NUCLEOTIDE SEQUENCE [LARGE SCALE GENOMIC DNA]</scope>
    <source>
        <strain evidence="6">CCM 8391</strain>
    </source>
</reference>
<sequence length="176" mass="17826">MRIIGLVGGPESGGRTSTAVAEVLAGTGADTELVELSRTDGPALAAALAEADAVIFGSPVYRATYSAVLKSVLEDTERGTWGETSAPLQGKAAATVLTGASAHHFLAMNDLRNVLAGFFAVQVLSPGLYLDHGAYLDRVTLTEDAAALAKAHGAALADLAAAVRASRALAALTPQV</sequence>
<evidence type="ECO:0000313" key="6">
    <source>
        <dbReference type="Proteomes" id="UP001596302"/>
    </source>
</evidence>
<protein>
    <submittedName>
        <fullName evidence="5">NAD(P)H-dependent oxidoreductase</fullName>
        <ecNumber evidence="5">1.-.-.-</ecNumber>
    </submittedName>
</protein>
<dbReference type="GO" id="GO:0016491">
    <property type="term" value="F:oxidoreductase activity"/>
    <property type="evidence" value="ECO:0007669"/>
    <property type="project" value="UniProtKB-KW"/>
</dbReference>
<dbReference type="Proteomes" id="UP001596302">
    <property type="component" value="Unassembled WGS sequence"/>
</dbReference>
<dbReference type="InterPro" id="IPR051814">
    <property type="entry name" value="NAD(P)H-dep_FMN_reductase"/>
</dbReference>
<dbReference type="RefSeq" id="WP_379585046.1">
    <property type="nucleotide sequence ID" value="NZ_JBHSQW010000025.1"/>
</dbReference>
<dbReference type="Gene3D" id="3.40.50.360">
    <property type="match status" value="1"/>
</dbReference>
<comment type="caution">
    <text evidence="5">The sequence shown here is derived from an EMBL/GenBank/DDBJ whole genome shotgun (WGS) entry which is preliminary data.</text>
</comment>
<evidence type="ECO:0000259" key="4">
    <source>
        <dbReference type="Pfam" id="PF03358"/>
    </source>
</evidence>
<dbReference type="Pfam" id="PF03358">
    <property type="entry name" value="FMN_red"/>
    <property type="match status" value="1"/>
</dbReference>
<keyword evidence="1" id="KW-0285">Flavoprotein</keyword>
<organism evidence="5 6">
    <name type="scientific">Pseudonocardia hispaniensis</name>
    <dbReference type="NCBI Taxonomy" id="904933"/>
    <lineage>
        <taxon>Bacteria</taxon>
        <taxon>Bacillati</taxon>
        <taxon>Actinomycetota</taxon>
        <taxon>Actinomycetes</taxon>
        <taxon>Pseudonocardiales</taxon>
        <taxon>Pseudonocardiaceae</taxon>
        <taxon>Pseudonocardia</taxon>
    </lineage>
</organism>
<dbReference type="EMBL" id="JBHSQW010000025">
    <property type="protein sequence ID" value="MFC5995034.1"/>
    <property type="molecule type" value="Genomic_DNA"/>
</dbReference>
<keyword evidence="3 5" id="KW-0560">Oxidoreductase</keyword>
<evidence type="ECO:0000256" key="2">
    <source>
        <dbReference type="ARBA" id="ARBA00022643"/>
    </source>
</evidence>
<accession>A0ABW1J3H4</accession>
<evidence type="ECO:0000256" key="1">
    <source>
        <dbReference type="ARBA" id="ARBA00022630"/>
    </source>
</evidence>
<dbReference type="PANTHER" id="PTHR43408:SF2">
    <property type="entry name" value="FMN REDUCTASE (NADPH)"/>
    <property type="match status" value="1"/>
</dbReference>
<dbReference type="SUPFAM" id="SSF52218">
    <property type="entry name" value="Flavoproteins"/>
    <property type="match status" value="1"/>
</dbReference>
<proteinExistence type="predicted"/>
<name>A0ABW1J3H4_9PSEU</name>
<dbReference type="EC" id="1.-.-.-" evidence="5"/>
<evidence type="ECO:0000313" key="5">
    <source>
        <dbReference type="EMBL" id="MFC5995034.1"/>
    </source>
</evidence>
<keyword evidence="6" id="KW-1185">Reference proteome</keyword>
<keyword evidence="2" id="KW-0288">FMN</keyword>
<dbReference type="PANTHER" id="PTHR43408">
    <property type="entry name" value="FMN REDUCTASE (NADPH)"/>
    <property type="match status" value="1"/>
</dbReference>
<dbReference type="InterPro" id="IPR005025">
    <property type="entry name" value="FMN_Rdtase-like_dom"/>
</dbReference>
<dbReference type="InterPro" id="IPR029039">
    <property type="entry name" value="Flavoprotein-like_sf"/>
</dbReference>
<gene>
    <name evidence="5" type="ORF">ACFQE5_12510</name>
</gene>